<dbReference type="Pfam" id="PF04357">
    <property type="entry name" value="TamB"/>
    <property type="match status" value="1"/>
</dbReference>
<evidence type="ECO:0000256" key="3">
    <source>
        <dbReference type="ARBA" id="ARBA00022989"/>
    </source>
</evidence>
<keyword evidence="3" id="KW-1133">Transmembrane helix</keyword>
<evidence type="ECO:0000256" key="4">
    <source>
        <dbReference type="ARBA" id="ARBA00023136"/>
    </source>
</evidence>
<feature type="chain" id="PRO_5045354598" evidence="5">
    <location>
        <begin position="25"/>
        <end position="1372"/>
    </location>
</feature>
<accession>A0ABP3T1M2</accession>
<keyword evidence="8" id="KW-1185">Reference proteome</keyword>
<feature type="domain" description="Translocation and assembly module TamB C-terminal" evidence="6">
    <location>
        <begin position="1031"/>
        <end position="1371"/>
    </location>
</feature>
<dbReference type="InterPro" id="IPR007452">
    <property type="entry name" value="TamB_C"/>
</dbReference>
<dbReference type="RefSeq" id="WP_243848291.1">
    <property type="nucleotide sequence ID" value="NZ_BAAAES010000009.1"/>
</dbReference>
<comment type="subcellular location">
    <subcellularLocation>
        <location evidence="1">Membrane</location>
        <topology evidence="1">Single-pass membrane protein</topology>
    </subcellularLocation>
</comment>
<keyword evidence="4" id="KW-0472">Membrane</keyword>
<dbReference type="Proteomes" id="UP001500238">
    <property type="component" value="Unassembled WGS sequence"/>
</dbReference>
<reference evidence="8" key="1">
    <citation type="journal article" date="2019" name="Int. J. Syst. Evol. Microbiol.">
        <title>The Global Catalogue of Microorganisms (GCM) 10K type strain sequencing project: providing services to taxonomists for standard genome sequencing and annotation.</title>
        <authorList>
            <consortium name="The Broad Institute Genomics Platform"/>
            <consortium name="The Broad Institute Genome Sequencing Center for Infectious Disease"/>
            <person name="Wu L."/>
            <person name="Ma J."/>
        </authorList>
    </citation>
    <scope>NUCLEOTIDE SEQUENCE [LARGE SCALE GENOMIC DNA]</scope>
    <source>
        <strain evidence="8">JCM 14603</strain>
    </source>
</reference>
<name>A0ABP3T1M2_9SPHN</name>
<comment type="caution">
    <text evidence="7">The sequence shown here is derived from an EMBL/GenBank/DDBJ whole genome shotgun (WGS) entry which is preliminary data.</text>
</comment>
<gene>
    <name evidence="7" type="ORF">GCM10009102_26380</name>
</gene>
<evidence type="ECO:0000313" key="7">
    <source>
        <dbReference type="EMBL" id="GAA0673453.1"/>
    </source>
</evidence>
<evidence type="ECO:0000259" key="6">
    <source>
        <dbReference type="Pfam" id="PF04357"/>
    </source>
</evidence>
<dbReference type="EMBL" id="BAAAES010000009">
    <property type="protein sequence ID" value="GAA0673453.1"/>
    <property type="molecule type" value="Genomic_DNA"/>
</dbReference>
<dbReference type="PANTHER" id="PTHR36985">
    <property type="entry name" value="TRANSLOCATION AND ASSEMBLY MODULE SUBUNIT TAMB"/>
    <property type="match status" value="1"/>
</dbReference>
<sequence>MNCWLRRIALAVAALVAVFAAALAIVDTDVGHRWVAERIGAIRTANGLRFTVGRIDGSLYGQARLKDVRVQDLDGLLVQAPVVTLDWKPWLWFRNRLDIAALAIPQATLFHAPHTRKSAKRGPILPDFDIRIGRLAIDRLVLAKPVLGTERIGRVVGRADIRRGRALVRLDADVAGSDRLALRIDAEPDRDRFDVDVRASGAAGGVLARGIGIRRALTLDIGGDGSWSRWRGRAVGRAGTVRAVDLALAADAGRYTLSGNVAPGGMFGALAERLARPRMLVNGSATFAERRLDGALSLRSPAIATEVTGLIDLGASAFRNVRVRTRLLRPAAVIATMSGRGVELRAVLDGGFDAARFDFRLRADRLGVDRTGMRAVRLAGSGRLGQRATTMPVRFAAAEVTGVGNVAGGILRNLSLDGPLVLKGSLLTGDALRLRSDKLAGRIMLAVDFATGRYEMGLNGTLNRLYIKGLGVVDLRSDLRVVPGAGGRGTRIVGRGAVQVIRLDNGFLRGLTGGLPRIVTGLERTPDGVLHFTDMVLTSPLLTLRGNGLRRRDETFHIEAVGRHGQYGPVTMRLDGKIDRPTLDLIFARPNDTLGLSQVRAHLDPTAQGFDWRAEGGSRLGPFAATGSILLLPPGVDDIIQVDRLAVSGTVASGRLAIVSGGFTGTLNVAGGGLSGELLLRPVGTVQRIEMHLAAANARLSTALLRRGRLDATMLLDPAGTSIDATATGLGLRQGRLSLARFAGNARLRGGVGEVRASIAGSRGRAFDIQTVTQVSPDRYVVAAEGTLDRRSLKLLTPAEIVRDGDGWRLSSTRLAFAGGEGAVSGRFGAGGLAVDASLTRMPLAILDIGFPRLGLSGTASGTFSYDAVDGQAPTGKANVTVRGLSRAGLVLSSRPIDVGLAAALSVDRLGVRAVMASGGKTIGRGQALLRPLGTGDLASRIAAAPLFAQLRYQGPADTLWRLTGVELFDLSGPVAIGADVSGRIDAPVIRGVLQASGARIESANTGTVLTNVAATGRFGGSRLQIDRFAADAGKGGRVTGSGGFDFAANGGIGIDIRLAADHAVMINRDDIGATVTGPLTFTSDGTGGRIAGDVVLNRSRYRLGQATAATAVPRLNIREINLPDGGEEDEAPIAPWTLAIKAKAADKVIVSGLGLSSEWSADLAIAGEPANPAITGAATLVRGDYEFAGRKFELNRGIIRFAGEVPANPALDIEANADSTGLSAAIRVTGTALKPEIGFSSVPALPQDELLSRLLFGTSITSLSAPEALQLASAVAALQNGGNGLNPINAVRRAAGLDRLRILPADPQTGQGTSIAAGKYVTRRLYAEIVTDGQGYSATQVEFQVTRWLSLLSSISTLGRQSANVRVSKDY</sequence>
<evidence type="ECO:0000313" key="8">
    <source>
        <dbReference type="Proteomes" id="UP001500238"/>
    </source>
</evidence>
<evidence type="ECO:0000256" key="1">
    <source>
        <dbReference type="ARBA" id="ARBA00004167"/>
    </source>
</evidence>
<keyword evidence="5" id="KW-0732">Signal</keyword>
<organism evidence="7 8">
    <name type="scientific">Sphingomonas insulae</name>
    <dbReference type="NCBI Taxonomy" id="424800"/>
    <lineage>
        <taxon>Bacteria</taxon>
        <taxon>Pseudomonadati</taxon>
        <taxon>Pseudomonadota</taxon>
        <taxon>Alphaproteobacteria</taxon>
        <taxon>Sphingomonadales</taxon>
        <taxon>Sphingomonadaceae</taxon>
        <taxon>Sphingomonas</taxon>
    </lineage>
</organism>
<evidence type="ECO:0000256" key="2">
    <source>
        <dbReference type="ARBA" id="ARBA00022692"/>
    </source>
</evidence>
<evidence type="ECO:0000256" key="5">
    <source>
        <dbReference type="SAM" id="SignalP"/>
    </source>
</evidence>
<feature type="signal peptide" evidence="5">
    <location>
        <begin position="1"/>
        <end position="24"/>
    </location>
</feature>
<protein>
    <submittedName>
        <fullName evidence="7">Translocation/assembly module TamB domain-containing protein</fullName>
    </submittedName>
</protein>
<keyword evidence="2" id="KW-0812">Transmembrane</keyword>
<proteinExistence type="predicted"/>
<dbReference type="PANTHER" id="PTHR36985:SF1">
    <property type="entry name" value="TRANSLOCATION AND ASSEMBLY MODULE SUBUNIT TAMB"/>
    <property type="match status" value="1"/>
</dbReference>